<dbReference type="EMBL" id="CP001014">
    <property type="protein sequence ID" value="ACB39376.1"/>
    <property type="molecule type" value="Genomic_DNA"/>
</dbReference>
<evidence type="ECO:0000313" key="2">
    <source>
        <dbReference type="Proteomes" id="UP000001694"/>
    </source>
</evidence>
<dbReference type="AlphaFoldDB" id="B1YBZ2"/>
<sequence length="73" mass="7594">MLELGGPVVLGPNVTTESLALWGGGLKPVSIFFIAELGKAQVDVVNGKLPVAGRVVNVNARPKKPRIAGYAEL</sequence>
<gene>
    <name evidence="1" type="ordered locus">Tneu_0428</name>
</gene>
<accession>B1YBZ2</accession>
<dbReference type="HOGENOM" id="CLU_2695916_0_0_2"/>
<protein>
    <submittedName>
        <fullName evidence="1">Uncharacterized protein</fullName>
    </submittedName>
</protein>
<keyword evidence="2" id="KW-1185">Reference proteome</keyword>
<dbReference type="KEGG" id="tne:Tneu_0428"/>
<organism evidence="1 2">
    <name type="scientific">Pyrobaculum neutrophilum (strain DSM 2338 / JCM 9278 / NBRC 100436 / V24Sta)</name>
    <name type="common">Thermoproteus neutrophilus</name>
    <dbReference type="NCBI Taxonomy" id="444157"/>
    <lineage>
        <taxon>Archaea</taxon>
        <taxon>Thermoproteota</taxon>
        <taxon>Thermoprotei</taxon>
        <taxon>Thermoproteales</taxon>
        <taxon>Thermoproteaceae</taxon>
        <taxon>Pyrobaculum</taxon>
    </lineage>
</organism>
<evidence type="ECO:0000313" key="1">
    <source>
        <dbReference type="EMBL" id="ACB39376.1"/>
    </source>
</evidence>
<dbReference type="Proteomes" id="UP000001694">
    <property type="component" value="Chromosome"/>
</dbReference>
<reference evidence="1" key="1">
    <citation type="submission" date="2008-03" db="EMBL/GenBank/DDBJ databases">
        <title>Complete sequence of Thermoproteus neutrophilus V24Sta.</title>
        <authorList>
            <consortium name="US DOE Joint Genome Institute"/>
            <person name="Copeland A."/>
            <person name="Lucas S."/>
            <person name="Lapidus A."/>
            <person name="Glavina del Rio T."/>
            <person name="Dalin E."/>
            <person name="Tice H."/>
            <person name="Bruce D."/>
            <person name="Goodwin L."/>
            <person name="Pitluck S."/>
            <person name="Sims D."/>
            <person name="Brettin T."/>
            <person name="Detter J.C."/>
            <person name="Han C."/>
            <person name="Kuske C.R."/>
            <person name="Schmutz J."/>
            <person name="Larimer F."/>
            <person name="Land M."/>
            <person name="Hauser L."/>
            <person name="Kyrpides N."/>
            <person name="Mikhailova N."/>
            <person name="Biddle J.F."/>
            <person name="Zhang Z."/>
            <person name="Fitz-Gibbon S.T."/>
            <person name="Lowe T.M."/>
            <person name="Saltikov C."/>
            <person name="House C.H."/>
            <person name="Richardson P."/>
        </authorList>
    </citation>
    <scope>NUCLEOTIDE SEQUENCE [LARGE SCALE GENOMIC DNA]</scope>
    <source>
        <strain evidence="1">V24Sta</strain>
    </source>
</reference>
<name>B1YBZ2_PYRNV</name>
<proteinExistence type="predicted"/>